<name>A0A2P2N5T0_RHIMU</name>
<keyword evidence="1" id="KW-0472">Membrane</keyword>
<protein>
    <submittedName>
        <fullName evidence="2">Uncharacterized protein</fullName>
    </submittedName>
</protein>
<organism evidence="2">
    <name type="scientific">Rhizophora mucronata</name>
    <name type="common">Asiatic mangrove</name>
    <dbReference type="NCBI Taxonomy" id="61149"/>
    <lineage>
        <taxon>Eukaryota</taxon>
        <taxon>Viridiplantae</taxon>
        <taxon>Streptophyta</taxon>
        <taxon>Embryophyta</taxon>
        <taxon>Tracheophyta</taxon>
        <taxon>Spermatophyta</taxon>
        <taxon>Magnoliopsida</taxon>
        <taxon>eudicotyledons</taxon>
        <taxon>Gunneridae</taxon>
        <taxon>Pentapetalae</taxon>
        <taxon>rosids</taxon>
        <taxon>fabids</taxon>
        <taxon>Malpighiales</taxon>
        <taxon>Rhizophoraceae</taxon>
        <taxon>Rhizophora</taxon>
    </lineage>
</organism>
<dbReference type="EMBL" id="GGEC01057360">
    <property type="protein sequence ID" value="MBX37844.1"/>
    <property type="molecule type" value="Transcribed_RNA"/>
</dbReference>
<dbReference type="AlphaFoldDB" id="A0A2P2N5T0"/>
<proteinExistence type="predicted"/>
<keyword evidence="1" id="KW-0812">Transmembrane</keyword>
<keyword evidence="1" id="KW-1133">Transmembrane helix</keyword>
<accession>A0A2P2N5T0</accession>
<evidence type="ECO:0000256" key="1">
    <source>
        <dbReference type="SAM" id="Phobius"/>
    </source>
</evidence>
<reference evidence="2" key="1">
    <citation type="submission" date="2018-02" db="EMBL/GenBank/DDBJ databases">
        <title>Rhizophora mucronata_Transcriptome.</title>
        <authorList>
            <person name="Meera S.P."/>
            <person name="Sreeshan A."/>
            <person name="Augustine A."/>
        </authorList>
    </citation>
    <scope>NUCLEOTIDE SEQUENCE</scope>
    <source>
        <tissue evidence="2">Leaf</tissue>
    </source>
</reference>
<evidence type="ECO:0000313" key="2">
    <source>
        <dbReference type="EMBL" id="MBX37844.1"/>
    </source>
</evidence>
<sequence length="56" mass="6672">MLNFIHIRYPGICLLNCFCFLVCYKCFLILLHSPGHMDYDTLIQRNKLICTDFSRN</sequence>
<feature type="transmembrane region" description="Helical" evidence="1">
    <location>
        <begin position="12"/>
        <end position="31"/>
    </location>
</feature>